<dbReference type="Proteomes" id="UP000735302">
    <property type="component" value="Unassembled WGS sequence"/>
</dbReference>
<accession>A0AAV3YVH7</accession>
<protein>
    <submittedName>
        <fullName evidence="1">Uncharacterized protein</fullName>
    </submittedName>
</protein>
<evidence type="ECO:0000313" key="2">
    <source>
        <dbReference type="Proteomes" id="UP000735302"/>
    </source>
</evidence>
<comment type="caution">
    <text evidence="1">The sequence shown here is derived from an EMBL/GenBank/DDBJ whole genome shotgun (WGS) entry which is preliminary data.</text>
</comment>
<gene>
    <name evidence="1" type="ORF">PoB_001357900</name>
</gene>
<keyword evidence="2" id="KW-1185">Reference proteome</keyword>
<name>A0AAV3YVH7_9GAST</name>
<dbReference type="EMBL" id="BLXT01001660">
    <property type="protein sequence ID" value="GFN87073.1"/>
    <property type="molecule type" value="Genomic_DNA"/>
</dbReference>
<organism evidence="1 2">
    <name type="scientific">Plakobranchus ocellatus</name>
    <dbReference type="NCBI Taxonomy" id="259542"/>
    <lineage>
        <taxon>Eukaryota</taxon>
        <taxon>Metazoa</taxon>
        <taxon>Spiralia</taxon>
        <taxon>Lophotrochozoa</taxon>
        <taxon>Mollusca</taxon>
        <taxon>Gastropoda</taxon>
        <taxon>Heterobranchia</taxon>
        <taxon>Euthyneura</taxon>
        <taxon>Panpulmonata</taxon>
        <taxon>Sacoglossa</taxon>
        <taxon>Placobranchoidea</taxon>
        <taxon>Plakobranchidae</taxon>
        <taxon>Plakobranchus</taxon>
    </lineage>
</organism>
<evidence type="ECO:0000313" key="1">
    <source>
        <dbReference type="EMBL" id="GFN87073.1"/>
    </source>
</evidence>
<proteinExistence type="predicted"/>
<sequence length="63" mass="7419">MTAPRDFGEEKNVINMINLVDLLSVSKLELFYMVVVEMALFWRRRDIHPSPRLRLYLNASVPL</sequence>
<dbReference type="AlphaFoldDB" id="A0AAV3YVH7"/>
<reference evidence="1 2" key="1">
    <citation type="journal article" date="2021" name="Elife">
        <title>Chloroplast acquisition without the gene transfer in kleptoplastic sea slugs, Plakobranchus ocellatus.</title>
        <authorList>
            <person name="Maeda T."/>
            <person name="Takahashi S."/>
            <person name="Yoshida T."/>
            <person name="Shimamura S."/>
            <person name="Takaki Y."/>
            <person name="Nagai Y."/>
            <person name="Toyoda A."/>
            <person name="Suzuki Y."/>
            <person name="Arimoto A."/>
            <person name="Ishii H."/>
            <person name="Satoh N."/>
            <person name="Nishiyama T."/>
            <person name="Hasebe M."/>
            <person name="Maruyama T."/>
            <person name="Minagawa J."/>
            <person name="Obokata J."/>
            <person name="Shigenobu S."/>
        </authorList>
    </citation>
    <scope>NUCLEOTIDE SEQUENCE [LARGE SCALE GENOMIC DNA]</scope>
</reference>